<dbReference type="SMART" id="SM00448">
    <property type="entry name" value="REC"/>
    <property type="match status" value="1"/>
</dbReference>
<feature type="domain" description="Response regulatory" evidence="4">
    <location>
        <begin position="2"/>
        <end position="116"/>
    </location>
</feature>
<dbReference type="PANTHER" id="PTHR48111:SF56">
    <property type="entry name" value="TETRATHIONATE RESPONSE REGULATORY PROTEIN TTRR"/>
    <property type="match status" value="1"/>
</dbReference>
<dbReference type="Gene3D" id="3.40.50.2300">
    <property type="match status" value="1"/>
</dbReference>
<keyword evidence="1 3" id="KW-0238">DNA-binding</keyword>
<dbReference type="AlphaFoldDB" id="A0A3N7HLG9"/>
<proteinExistence type="predicted"/>
<evidence type="ECO:0000256" key="3">
    <source>
        <dbReference type="PROSITE-ProRule" id="PRU01091"/>
    </source>
</evidence>
<dbReference type="Gene3D" id="1.10.10.10">
    <property type="entry name" value="Winged helix-like DNA-binding domain superfamily/Winged helix DNA-binding domain"/>
    <property type="match status" value="1"/>
</dbReference>
<protein>
    <submittedName>
        <fullName evidence="6">DNA-binding response regulator</fullName>
    </submittedName>
</protein>
<comment type="caution">
    <text evidence="6">The sequence shown here is derived from an EMBL/GenBank/DDBJ whole genome shotgun (WGS) entry which is preliminary data.</text>
</comment>
<name>A0A3N7HLG9_9BURK</name>
<dbReference type="PROSITE" id="PS51755">
    <property type="entry name" value="OMPR_PHOB"/>
    <property type="match status" value="1"/>
</dbReference>
<evidence type="ECO:0000256" key="1">
    <source>
        <dbReference type="ARBA" id="ARBA00023125"/>
    </source>
</evidence>
<dbReference type="Proteomes" id="UP000267464">
    <property type="component" value="Unassembled WGS sequence"/>
</dbReference>
<gene>
    <name evidence="6" type="ORF">DZC73_27830</name>
</gene>
<evidence type="ECO:0000259" key="4">
    <source>
        <dbReference type="PROSITE" id="PS50110"/>
    </source>
</evidence>
<evidence type="ECO:0000256" key="2">
    <source>
        <dbReference type="PROSITE-ProRule" id="PRU00169"/>
    </source>
</evidence>
<keyword evidence="2" id="KW-0597">Phosphoprotein</keyword>
<evidence type="ECO:0000259" key="5">
    <source>
        <dbReference type="PROSITE" id="PS51755"/>
    </source>
</evidence>
<dbReference type="SMART" id="SM00862">
    <property type="entry name" value="Trans_reg_C"/>
    <property type="match status" value="1"/>
</dbReference>
<dbReference type="GO" id="GO:0032993">
    <property type="term" value="C:protein-DNA complex"/>
    <property type="evidence" value="ECO:0007669"/>
    <property type="project" value="TreeGrafter"/>
</dbReference>
<dbReference type="Pfam" id="PF00486">
    <property type="entry name" value="Trans_reg_C"/>
    <property type="match status" value="1"/>
</dbReference>
<keyword evidence="7" id="KW-1185">Reference proteome</keyword>
<dbReference type="PANTHER" id="PTHR48111">
    <property type="entry name" value="REGULATOR OF RPOS"/>
    <property type="match status" value="1"/>
</dbReference>
<dbReference type="InterPro" id="IPR039420">
    <property type="entry name" value="WalR-like"/>
</dbReference>
<evidence type="ECO:0000313" key="7">
    <source>
        <dbReference type="Proteomes" id="UP000267464"/>
    </source>
</evidence>
<dbReference type="GO" id="GO:0005829">
    <property type="term" value="C:cytosol"/>
    <property type="evidence" value="ECO:0007669"/>
    <property type="project" value="TreeGrafter"/>
</dbReference>
<dbReference type="EMBL" id="QUSW01000011">
    <property type="protein sequence ID" value="RQP21441.1"/>
    <property type="molecule type" value="Genomic_DNA"/>
</dbReference>
<dbReference type="PROSITE" id="PS50110">
    <property type="entry name" value="RESPONSE_REGULATORY"/>
    <property type="match status" value="1"/>
</dbReference>
<sequence>MQVLVVDDDATISRSVSEKLTGAGYAVSVACSGEEAFFMASSQSFDLMVLDLGLPGRDGREVLSALRRNGKALPVLILSAQSEIETRVDALRTGADDFLTKPFSLLELEARLQALLRRGRPEHDLRLIVHDLTLDIALRRVERGEHVIELTGLEFDILELLMRHANQVVSREMLARAVWKEVQRATPIDNLIDVHIGRLRKKVDVAGMRPLIHTKRGVGFTLSDRAL</sequence>
<dbReference type="CDD" id="cd00383">
    <property type="entry name" value="trans_reg_C"/>
    <property type="match status" value="1"/>
</dbReference>
<evidence type="ECO:0000313" key="6">
    <source>
        <dbReference type="EMBL" id="RQP21441.1"/>
    </source>
</evidence>
<dbReference type="InterPro" id="IPR011006">
    <property type="entry name" value="CheY-like_superfamily"/>
</dbReference>
<accession>A0A3N7HLG9</accession>
<dbReference type="SUPFAM" id="SSF52172">
    <property type="entry name" value="CheY-like"/>
    <property type="match status" value="1"/>
</dbReference>
<feature type="domain" description="OmpR/PhoB-type" evidence="5">
    <location>
        <begin position="124"/>
        <end position="224"/>
    </location>
</feature>
<dbReference type="InterPro" id="IPR036388">
    <property type="entry name" value="WH-like_DNA-bd_sf"/>
</dbReference>
<feature type="DNA-binding region" description="OmpR/PhoB-type" evidence="3">
    <location>
        <begin position="124"/>
        <end position="224"/>
    </location>
</feature>
<feature type="modified residue" description="4-aspartylphosphate" evidence="2">
    <location>
        <position position="51"/>
    </location>
</feature>
<dbReference type="GO" id="GO:0000976">
    <property type="term" value="F:transcription cis-regulatory region binding"/>
    <property type="evidence" value="ECO:0007669"/>
    <property type="project" value="TreeGrafter"/>
</dbReference>
<organism evidence="6 7">
    <name type="scientific">Piscinibacter terrae</name>
    <dbReference type="NCBI Taxonomy" id="2496871"/>
    <lineage>
        <taxon>Bacteria</taxon>
        <taxon>Pseudomonadati</taxon>
        <taxon>Pseudomonadota</taxon>
        <taxon>Betaproteobacteria</taxon>
        <taxon>Burkholderiales</taxon>
        <taxon>Sphaerotilaceae</taxon>
        <taxon>Piscinibacter</taxon>
    </lineage>
</organism>
<dbReference type="GO" id="GO:0006355">
    <property type="term" value="P:regulation of DNA-templated transcription"/>
    <property type="evidence" value="ECO:0007669"/>
    <property type="project" value="InterPro"/>
</dbReference>
<dbReference type="GO" id="GO:0000156">
    <property type="term" value="F:phosphorelay response regulator activity"/>
    <property type="evidence" value="ECO:0007669"/>
    <property type="project" value="TreeGrafter"/>
</dbReference>
<dbReference type="OrthoDB" id="9802426at2"/>
<dbReference type="InterPro" id="IPR001789">
    <property type="entry name" value="Sig_transdc_resp-reg_receiver"/>
</dbReference>
<reference evidence="6 7" key="2">
    <citation type="submission" date="2018-12" db="EMBL/GenBank/DDBJ databases">
        <title>Rhizobacter gummiphilus sp. nov., a rubber-degrading bacterium isolated from the soil of a botanical garden in Japan.</title>
        <authorList>
            <person name="Shunsuke S.S."/>
        </authorList>
    </citation>
    <scope>NUCLEOTIDE SEQUENCE [LARGE SCALE GENOMIC DNA]</scope>
    <source>
        <strain evidence="6 7">S-16</strain>
    </source>
</reference>
<reference evidence="6 7" key="1">
    <citation type="submission" date="2018-08" db="EMBL/GenBank/DDBJ databases">
        <authorList>
            <person name="Khan S.A."/>
            <person name="Jeon C.O."/>
            <person name="Chun B.H."/>
            <person name="Jeong S.E."/>
        </authorList>
    </citation>
    <scope>NUCLEOTIDE SEQUENCE [LARGE SCALE GENOMIC DNA]</scope>
    <source>
        <strain evidence="6 7">S-16</strain>
    </source>
</reference>
<dbReference type="Pfam" id="PF00072">
    <property type="entry name" value="Response_reg"/>
    <property type="match status" value="1"/>
</dbReference>
<dbReference type="InterPro" id="IPR001867">
    <property type="entry name" value="OmpR/PhoB-type_DNA-bd"/>
</dbReference>